<dbReference type="EMBL" id="KL660554">
    <property type="protein sequence ID" value="KFA65782.1"/>
    <property type="molecule type" value="Genomic_DNA"/>
</dbReference>
<keyword evidence="4 12" id="KW-0732">Signal</keyword>
<gene>
    <name evidence="14" type="ORF">S40285_06136</name>
</gene>
<evidence type="ECO:0000313" key="15">
    <source>
        <dbReference type="Proteomes" id="UP000028524"/>
    </source>
</evidence>
<dbReference type="PANTHER" id="PTHR33353:SF34">
    <property type="entry name" value="ENDO-BETA-1,4-GLUCANASE D"/>
    <property type="match status" value="1"/>
</dbReference>
<evidence type="ECO:0000256" key="5">
    <source>
        <dbReference type="ARBA" id="ARBA00023001"/>
    </source>
</evidence>
<evidence type="ECO:0000256" key="9">
    <source>
        <dbReference type="ARBA" id="ARBA00044502"/>
    </source>
</evidence>
<keyword evidence="15" id="KW-1185">Reference proteome</keyword>
<evidence type="ECO:0000256" key="12">
    <source>
        <dbReference type="SAM" id="SignalP"/>
    </source>
</evidence>
<comment type="similarity">
    <text evidence="9">Belongs to the polysaccharide monooxygenase AA9 family.</text>
</comment>
<dbReference type="InParanoid" id="A0A084QP97"/>
<dbReference type="HOGENOM" id="CLU_031730_1_3_1"/>
<dbReference type="CDD" id="cd21175">
    <property type="entry name" value="LPMO_AA9"/>
    <property type="match status" value="1"/>
</dbReference>
<keyword evidence="6" id="KW-1015">Disulfide bond</keyword>
<dbReference type="Proteomes" id="UP000028524">
    <property type="component" value="Unassembled WGS sequence"/>
</dbReference>
<evidence type="ECO:0000313" key="14">
    <source>
        <dbReference type="EMBL" id="KFA65782.1"/>
    </source>
</evidence>
<feature type="signal peptide" evidence="12">
    <location>
        <begin position="1"/>
        <end position="21"/>
    </location>
</feature>
<accession>A0A084QP97</accession>
<evidence type="ECO:0000256" key="1">
    <source>
        <dbReference type="ARBA" id="ARBA00001973"/>
    </source>
</evidence>
<dbReference type="InterPro" id="IPR049892">
    <property type="entry name" value="AA9"/>
</dbReference>
<evidence type="ECO:0000259" key="13">
    <source>
        <dbReference type="Pfam" id="PF03443"/>
    </source>
</evidence>
<evidence type="ECO:0000256" key="10">
    <source>
        <dbReference type="ARBA" id="ARBA00045077"/>
    </source>
</evidence>
<dbReference type="OMA" id="LSWVKID"/>
<evidence type="ECO:0000256" key="11">
    <source>
        <dbReference type="ARBA" id="ARBA00047174"/>
    </source>
</evidence>
<dbReference type="PANTHER" id="PTHR33353">
    <property type="entry name" value="PUTATIVE (AFU_ORTHOLOGUE AFUA_1G12560)-RELATED"/>
    <property type="match status" value="1"/>
</dbReference>
<protein>
    <recommendedName>
        <fullName evidence="11">lytic cellulose monooxygenase (C4-dehydrogenating)</fullName>
        <ecNumber evidence="11">1.14.99.56</ecNumber>
    </recommendedName>
</protein>
<dbReference type="GO" id="GO:0030245">
    <property type="term" value="P:cellulose catabolic process"/>
    <property type="evidence" value="ECO:0007669"/>
    <property type="project" value="UniProtKB-KW"/>
</dbReference>
<comment type="subcellular location">
    <subcellularLocation>
        <location evidence="2">Secreted</location>
    </subcellularLocation>
</comment>
<feature type="domain" description="Auxiliary Activity family 9 catalytic" evidence="13">
    <location>
        <begin position="22"/>
        <end position="236"/>
    </location>
</feature>
<evidence type="ECO:0000256" key="7">
    <source>
        <dbReference type="ARBA" id="ARBA00023277"/>
    </source>
</evidence>
<evidence type="ECO:0000256" key="4">
    <source>
        <dbReference type="ARBA" id="ARBA00022729"/>
    </source>
</evidence>
<dbReference type="OrthoDB" id="4849160at2759"/>
<comment type="catalytic activity">
    <reaction evidence="10">
        <text>[(1-&gt;4)-beta-D-glucosyl]n+m + reduced acceptor + O2 = 4-dehydro-beta-D-glucosyl-[(1-&gt;4)-beta-D-glucosyl]n-1 + [(1-&gt;4)-beta-D-glucosyl]m + acceptor + H2O.</text>
        <dbReference type="EC" id="1.14.99.56"/>
    </reaction>
</comment>
<keyword evidence="7" id="KW-0119">Carbohydrate metabolism</keyword>
<proteinExistence type="inferred from homology"/>
<evidence type="ECO:0000256" key="2">
    <source>
        <dbReference type="ARBA" id="ARBA00004613"/>
    </source>
</evidence>
<keyword evidence="8" id="KW-0624">Polysaccharide degradation</keyword>
<keyword evidence="5" id="KW-0136">Cellulose degradation</keyword>
<evidence type="ECO:0000256" key="8">
    <source>
        <dbReference type="ARBA" id="ARBA00023326"/>
    </source>
</evidence>
<dbReference type="EC" id="1.14.99.56" evidence="11"/>
<name>A0A084QP97_STAC4</name>
<reference evidence="14 15" key="1">
    <citation type="journal article" date="2014" name="BMC Genomics">
        <title>Comparative genome sequencing reveals chemotype-specific gene clusters in the toxigenic black mold Stachybotrys.</title>
        <authorList>
            <person name="Semeiks J."/>
            <person name="Borek D."/>
            <person name="Otwinowski Z."/>
            <person name="Grishin N.V."/>
        </authorList>
    </citation>
    <scope>NUCLEOTIDE SEQUENCE [LARGE SCALE GENOMIC DNA]</scope>
    <source>
        <strain evidence="14 15">IBT 40285</strain>
    </source>
</reference>
<evidence type="ECO:0000256" key="3">
    <source>
        <dbReference type="ARBA" id="ARBA00022525"/>
    </source>
</evidence>
<keyword evidence="3" id="KW-0964">Secreted</keyword>
<evidence type="ECO:0000256" key="6">
    <source>
        <dbReference type="ARBA" id="ARBA00023157"/>
    </source>
</evidence>
<feature type="chain" id="PRO_5001779597" description="lytic cellulose monooxygenase (C4-dehydrogenating)" evidence="12">
    <location>
        <begin position="22"/>
        <end position="251"/>
    </location>
</feature>
<dbReference type="Pfam" id="PF03443">
    <property type="entry name" value="AA9"/>
    <property type="match status" value="1"/>
</dbReference>
<dbReference type="Gene3D" id="2.70.50.70">
    <property type="match status" value="1"/>
</dbReference>
<dbReference type="InterPro" id="IPR005103">
    <property type="entry name" value="AA9_LPMO"/>
</dbReference>
<comment type="cofactor">
    <cofactor evidence="1">
        <name>Cu(2+)</name>
        <dbReference type="ChEBI" id="CHEBI:29036"/>
    </cofactor>
</comment>
<dbReference type="AlphaFoldDB" id="A0A084QP97"/>
<organism evidence="14 15">
    <name type="scientific">Stachybotrys chlorohalonatus (strain IBT 40285)</name>
    <dbReference type="NCBI Taxonomy" id="1283841"/>
    <lineage>
        <taxon>Eukaryota</taxon>
        <taxon>Fungi</taxon>
        <taxon>Dikarya</taxon>
        <taxon>Ascomycota</taxon>
        <taxon>Pezizomycotina</taxon>
        <taxon>Sordariomycetes</taxon>
        <taxon>Hypocreomycetidae</taxon>
        <taxon>Hypocreales</taxon>
        <taxon>Stachybotryaceae</taxon>
        <taxon>Stachybotrys</taxon>
    </lineage>
</organism>
<dbReference type="STRING" id="1283841.A0A084QP97"/>
<dbReference type="GO" id="GO:0005576">
    <property type="term" value="C:extracellular region"/>
    <property type="evidence" value="ECO:0007669"/>
    <property type="project" value="UniProtKB-SubCell"/>
</dbReference>
<sequence>MTSSIFQAAVWLGLMASTVLSHGLVTSWSADGRSEQGFLLQYYYDRVNGFPVPSIASWYTENLDSGFVSPAEYQTPHINCHRNAIPGTRYATVAAGGQLTFNWTPTPWAHPYGPILTYVARCPGECTNVDKNTLRWVKIEQVGIVNPTTQQWAQQVLINNNGSWTTTVPRSLAPGNYVFRHELIAVHAAVSSNGTQNYPQCFNVRVTGSGTANPTGVLGTQLYNWRDPGILFNPYMPNINYQFPGPALWTG</sequence>